<feature type="repeat" description="PPR" evidence="2">
    <location>
        <begin position="598"/>
        <end position="632"/>
    </location>
</feature>
<dbReference type="FunFam" id="1.25.40.10:FF:000343">
    <property type="entry name" value="Pentatricopeptide repeat-containing protein At3g58590"/>
    <property type="match status" value="1"/>
</dbReference>
<protein>
    <recommendedName>
        <fullName evidence="6">Pentatricopeptide repeat-containing protein</fullName>
    </recommendedName>
</protein>
<keyword evidence="5" id="KW-1185">Reference proteome</keyword>
<feature type="repeat" description="PPR" evidence="2">
    <location>
        <begin position="715"/>
        <end position="749"/>
    </location>
</feature>
<dbReference type="Proteomes" id="UP000886520">
    <property type="component" value="Chromosome 19"/>
</dbReference>
<evidence type="ECO:0000256" key="3">
    <source>
        <dbReference type="SAM" id="MobiDB-lite"/>
    </source>
</evidence>
<dbReference type="SUPFAM" id="SSF48452">
    <property type="entry name" value="TPR-like"/>
    <property type="match status" value="1"/>
</dbReference>
<dbReference type="Gene3D" id="1.25.40.10">
    <property type="entry name" value="Tetratricopeptide repeat domain"/>
    <property type="match status" value="7"/>
</dbReference>
<dbReference type="InterPro" id="IPR046960">
    <property type="entry name" value="PPR_At4g14850-like_plant"/>
</dbReference>
<dbReference type="NCBIfam" id="TIGR00756">
    <property type="entry name" value="PPR"/>
    <property type="match status" value="5"/>
</dbReference>
<accession>A0A9D4UD99</accession>
<dbReference type="PANTHER" id="PTHR47926">
    <property type="entry name" value="PENTATRICOPEPTIDE REPEAT-CONTAINING PROTEIN"/>
    <property type="match status" value="1"/>
</dbReference>
<dbReference type="GO" id="GO:0003723">
    <property type="term" value="F:RNA binding"/>
    <property type="evidence" value="ECO:0007669"/>
    <property type="project" value="InterPro"/>
</dbReference>
<proteinExistence type="predicted"/>
<dbReference type="GO" id="GO:0009451">
    <property type="term" value="P:RNA modification"/>
    <property type="evidence" value="ECO:0007669"/>
    <property type="project" value="InterPro"/>
</dbReference>
<sequence length="1109" mass="121571">MGRWAPRRKRSLGPLHLRPTSAPSATHQQQNQIWDVKGRTSLPCMKCIFLSLKRSGWAKRCILSEHHDHHHLSCHFEAPRAHHAALADFDSSQVQEGLCVGKRLSACSSRWPSLPVDSRLSLQVYTSSTEVQGAVETLHSREIKGTHQPLEGARHEFSGSHSSKGGVRSELLRIHSTCQEGHLDKALCLLSSYKRALPTSIYVSLLKLCSKKKALNQAKQVHAHLVRNSVPITGFIGDFLLMSLAKCSAVEDVYQIFATLPQHTVFSWTAIISAKVDAGYGQEALEMSQLMQKEGIEPNTYTFVSLFKACGITQNLPKGQELHEFARRRGLLSDPFVLGAIVSFYSKCGSIISAENVFSSSLQTNIVTWNAMLAAYVEHEAGIKALKLYRQMQQEGVSADQLTYVLILQACGVLAEKGEALSIDRGLSARAFILHIGRAIHSDSQRSAPGPFVNNALVVMYGKCGAIVEAEHVFGALSDRNIATWNSMLAAYLQKGECEKVLLMYRQLQQTGIGPSERTLVFAVQACGGLAEKEESLIVEGQPVKMSALSIGEGLQMDAHRNNFGCSTFVGTSLLSMYGKGGAVSKAEAIFVALSYRDSVAWNALLSIYVDQSCGLKALKLYRQMHEEGLIADEVALMLAVQACGILLDKERTSVEEIKITRVCSLEIGKSLHADARKNGFSLDVYLGSTLISMYTKLGAVSNAENVFLKLPHSDVVLWSTMISAYVEQGQGELALILCQHMLREGVSMDPRALVYALQACASLAEKGNAVAMKEMSTKSMALEIGRALHAEARSKDFLSFPHVGIALINMYGKCGALDEAKDSFGTWSGGNTVIWNAMFSTYLEHGHYQNVLSLYSRMQKQRLVLDDATILCILQTCSLVGSLEICNQIHFVSASTGWDQVLSVAASINHAYGNCVRMEDAKAISDQLARPDLVLWNACCDGFAGIGDFSACFSVIENSELTGTKPDDITFVLALSVCSRTGYIHEGLECFDRMTQDYDIVVGTKHLGKLVDLLGRAGNFRMIENILRRMAMLESFTMCLSLLAFCSVHGNIELARRVFEHAVKLEPKDSTAYIAMSNIYIDPGLHGNAAEIERLQQDSGAFKSLLND</sequence>
<feature type="compositionally biased region" description="Polar residues" evidence="3">
    <location>
        <begin position="21"/>
        <end position="31"/>
    </location>
</feature>
<keyword evidence="1" id="KW-0677">Repeat</keyword>
<dbReference type="AlphaFoldDB" id="A0A9D4UD99"/>
<dbReference type="InterPro" id="IPR011990">
    <property type="entry name" value="TPR-like_helical_dom_sf"/>
</dbReference>
<dbReference type="PROSITE" id="PS51375">
    <property type="entry name" value="PPR"/>
    <property type="match status" value="6"/>
</dbReference>
<evidence type="ECO:0000313" key="5">
    <source>
        <dbReference type="Proteomes" id="UP000886520"/>
    </source>
</evidence>
<feature type="repeat" description="PPR" evidence="2">
    <location>
        <begin position="365"/>
        <end position="399"/>
    </location>
</feature>
<evidence type="ECO:0000313" key="4">
    <source>
        <dbReference type="EMBL" id="KAI5065627.1"/>
    </source>
</evidence>
<gene>
    <name evidence="4" type="ORF">GOP47_0020322</name>
</gene>
<feature type="compositionally biased region" description="Basic residues" evidence="3">
    <location>
        <begin position="1"/>
        <end position="11"/>
    </location>
</feature>
<dbReference type="GO" id="GO:0048731">
    <property type="term" value="P:system development"/>
    <property type="evidence" value="ECO:0007669"/>
    <property type="project" value="UniProtKB-ARBA"/>
</dbReference>
<dbReference type="FunFam" id="1.25.40.10:FF:000158">
    <property type="entry name" value="pentatricopeptide repeat-containing protein At2g33680"/>
    <property type="match status" value="1"/>
</dbReference>
<comment type="caution">
    <text evidence="4">The sequence shown here is derived from an EMBL/GenBank/DDBJ whole genome shotgun (WGS) entry which is preliminary data.</text>
</comment>
<dbReference type="Pfam" id="PF13041">
    <property type="entry name" value="PPR_2"/>
    <property type="match status" value="2"/>
</dbReference>
<organism evidence="4 5">
    <name type="scientific">Adiantum capillus-veneris</name>
    <name type="common">Maidenhair fern</name>
    <dbReference type="NCBI Taxonomy" id="13818"/>
    <lineage>
        <taxon>Eukaryota</taxon>
        <taxon>Viridiplantae</taxon>
        <taxon>Streptophyta</taxon>
        <taxon>Embryophyta</taxon>
        <taxon>Tracheophyta</taxon>
        <taxon>Polypodiopsida</taxon>
        <taxon>Polypodiidae</taxon>
        <taxon>Polypodiales</taxon>
        <taxon>Pteridineae</taxon>
        <taxon>Pteridaceae</taxon>
        <taxon>Vittarioideae</taxon>
        <taxon>Adiantum</taxon>
    </lineage>
</organism>
<dbReference type="InterPro" id="IPR002885">
    <property type="entry name" value="PPR_rpt"/>
</dbReference>
<evidence type="ECO:0000256" key="2">
    <source>
        <dbReference type="PROSITE-ProRule" id="PRU00708"/>
    </source>
</evidence>
<dbReference type="Pfam" id="PF01535">
    <property type="entry name" value="PPR"/>
    <property type="match status" value="5"/>
</dbReference>
<dbReference type="EMBL" id="JABFUD020000019">
    <property type="protein sequence ID" value="KAI5065627.1"/>
    <property type="molecule type" value="Genomic_DNA"/>
</dbReference>
<name>A0A9D4UD99_ADICA</name>
<evidence type="ECO:0008006" key="6">
    <source>
        <dbReference type="Google" id="ProtNLM"/>
    </source>
</evidence>
<dbReference type="FunFam" id="1.25.40.10:FF:000285">
    <property type="entry name" value="Pentatricopeptide repeat-containing protein, chloroplastic"/>
    <property type="match status" value="1"/>
</dbReference>
<reference evidence="4" key="1">
    <citation type="submission" date="2021-01" db="EMBL/GenBank/DDBJ databases">
        <title>Adiantum capillus-veneris genome.</title>
        <authorList>
            <person name="Fang Y."/>
            <person name="Liao Q."/>
        </authorList>
    </citation>
    <scope>NUCLEOTIDE SEQUENCE</scope>
    <source>
        <strain evidence="4">H3</strain>
        <tissue evidence="4">Leaf</tissue>
    </source>
</reference>
<feature type="region of interest" description="Disordered" evidence="3">
    <location>
        <begin position="1"/>
        <end position="31"/>
    </location>
</feature>
<evidence type="ECO:0000256" key="1">
    <source>
        <dbReference type="ARBA" id="ARBA00022737"/>
    </source>
</evidence>
<feature type="repeat" description="PPR" evidence="2">
    <location>
        <begin position="832"/>
        <end position="866"/>
    </location>
</feature>
<feature type="repeat" description="PPR" evidence="2">
    <location>
        <begin position="264"/>
        <end position="298"/>
    </location>
</feature>
<feature type="repeat" description="PPR" evidence="2">
    <location>
        <begin position="481"/>
        <end position="515"/>
    </location>
</feature>
<dbReference type="OrthoDB" id="1912484at2759"/>